<accession>A0A813AAT4</accession>
<organism evidence="3 4">
    <name type="scientific">Symbiodinium necroappetens</name>
    <dbReference type="NCBI Taxonomy" id="1628268"/>
    <lineage>
        <taxon>Eukaryota</taxon>
        <taxon>Sar</taxon>
        <taxon>Alveolata</taxon>
        <taxon>Dinophyceae</taxon>
        <taxon>Suessiales</taxon>
        <taxon>Symbiodiniaceae</taxon>
        <taxon>Symbiodinium</taxon>
    </lineage>
</organism>
<comment type="caution">
    <text evidence="3">The sequence shown here is derived from an EMBL/GenBank/DDBJ whole genome shotgun (WGS) entry which is preliminary data.</text>
</comment>
<feature type="transmembrane region" description="Helical" evidence="2">
    <location>
        <begin position="380"/>
        <end position="400"/>
    </location>
</feature>
<keyword evidence="2" id="KW-0472">Membrane</keyword>
<feature type="transmembrane region" description="Helical" evidence="2">
    <location>
        <begin position="119"/>
        <end position="136"/>
    </location>
</feature>
<feature type="transmembrane region" description="Helical" evidence="2">
    <location>
        <begin position="240"/>
        <end position="260"/>
    </location>
</feature>
<keyword evidence="4" id="KW-1185">Reference proteome</keyword>
<dbReference type="AlphaFoldDB" id="A0A813AAT4"/>
<feature type="transmembrane region" description="Helical" evidence="2">
    <location>
        <begin position="86"/>
        <end position="107"/>
    </location>
</feature>
<reference evidence="3" key="1">
    <citation type="submission" date="2021-02" db="EMBL/GenBank/DDBJ databases">
        <authorList>
            <person name="Dougan E. K."/>
            <person name="Rhodes N."/>
            <person name="Thang M."/>
            <person name="Chan C."/>
        </authorList>
    </citation>
    <scope>NUCLEOTIDE SEQUENCE</scope>
</reference>
<keyword evidence="2" id="KW-1133">Transmembrane helix</keyword>
<feature type="transmembrane region" description="Helical" evidence="2">
    <location>
        <begin position="489"/>
        <end position="513"/>
    </location>
</feature>
<dbReference type="Proteomes" id="UP000601435">
    <property type="component" value="Unassembled WGS sequence"/>
</dbReference>
<dbReference type="EMBL" id="CAJNJA010056441">
    <property type="protein sequence ID" value="CAE7858767.1"/>
    <property type="molecule type" value="Genomic_DNA"/>
</dbReference>
<feature type="transmembrane region" description="Helical" evidence="2">
    <location>
        <begin position="420"/>
        <end position="442"/>
    </location>
</feature>
<evidence type="ECO:0000313" key="3">
    <source>
        <dbReference type="EMBL" id="CAE7858767.1"/>
    </source>
</evidence>
<feature type="compositionally biased region" description="Low complexity" evidence="1">
    <location>
        <begin position="29"/>
        <end position="39"/>
    </location>
</feature>
<feature type="region of interest" description="Disordered" evidence="1">
    <location>
        <begin position="16"/>
        <end position="39"/>
    </location>
</feature>
<feature type="transmembrane region" description="Helical" evidence="2">
    <location>
        <begin position="298"/>
        <end position="321"/>
    </location>
</feature>
<evidence type="ECO:0000256" key="2">
    <source>
        <dbReference type="SAM" id="Phobius"/>
    </source>
</evidence>
<dbReference type="OrthoDB" id="429477at2759"/>
<protein>
    <submittedName>
        <fullName evidence="3">Uncharacterized protein</fullName>
    </submittedName>
</protein>
<evidence type="ECO:0000256" key="1">
    <source>
        <dbReference type="SAM" id="MobiDB-lite"/>
    </source>
</evidence>
<sequence length="539" mass="60695">MAYAALMSDIESAIKPNSAADDAEPRLRSNCSSTSSDSESSTWLQFAEVDGRPPPRCFVNAEVEHMANEKNRALRYREIAGPAYKLLFETVVASVLGPTVIFILVYLGSSCENGMDKPVPYWIWFCALPFALLHFVQEVRIFRYTVVPYFQVVGRFQMLKVQMGPELWILINAAKSLAFQGAVFSNAVFAARTFATSHCPLPYHGHTPEGDFSTNTSFDEIWQITLRQSSFVFFMRDVPLSAQVLFFWLLSFAPLIHAILESLPSDQWIWELDFTLDMEKPNGQSAGAADNSGEYQNFLGGTFTFGDSVMMLSSGLGMYLIDEQSPSYPRVKTYRVLDKLLHCLKKDHGNDDNSVTSSQEALNDMRQPLQIYTRNALTRCFLKVITLGLFNSALQIHVQISVYAMFRATAQNKTVDFQRLVSIGLSLGGALFLLINVEKVLFYGHTAIRKVEDVMAHINESSMPVTWKDLKNYFAYRSAEMQVIRYRGYVRYSAITFVLCIGLAITKLCMVFRCPDSMWNLGSHHSCVDLASVLVVSNT</sequence>
<name>A0A813AAT4_9DINO</name>
<proteinExistence type="predicted"/>
<keyword evidence="2" id="KW-0812">Transmembrane</keyword>
<gene>
    <name evidence="3" type="ORF">SNEC2469_LOCUS27100</name>
</gene>
<evidence type="ECO:0000313" key="4">
    <source>
        <dbReference type="Proteomes" id="UP000601435"/>
    </source>
</evidence>